<protein>
    <recommendedName>
        <fullName evidence="5">Lysozyme inhibitor LprI N-terminal domain-containing protein</fullName>
    </recommendedName>
</protein>
<keyword evidence="2" id="KW-0732">Signal</keyword>
<evidence type="ECO:0000313" key="3">
    <source>
        <dbReference type="EMBL" id="MBD5770712.1"/>
    </source>
</evidence>
<evidence type="ECO:0000313" key="4">
    <source>
        <dbReference type="Proteomes" id="UP000604161"/>
    </source>
</evidence>
<reference evidence="3 4" key="1">
    <citation type="submission" date="2020-09" db="EMBL/GenBank/DDBJ databases">
        <title>Marinomonas sp. nov., isolated from the cysticercosis algae of Qingdao, China.</title>
        <authorList>
            <person name="Sun X."/>
        </authorList>
    </citation>
    <scope>NUCLEOTIDE SEQUENCE [LARGE SCALE GENOMIC DNA]</scope>
    <source>
        <strain evidence="3 4">SM2066</strain>
    </source>
</reference>
<evidence type="ECO:0000256" key="1">
    <source>
        <dbReference type="SAM" id="Coils"/>
    </source>
</evidence>
<feature type="coiled-coil region" evidence="1">
    <location>
        <begin position="65"/>
        <end position="99"/>
    </location>
</feature>
<feature type="signal peptide" evidence="2">
    <location>
        <begin position="1"/>
        <end position="21"/>
    </location>
</feature>
<dbReference type="Proteomes" id="UP000604161">
    <property type="component" value="Unassembled WGS sequence"/>
</dbReference>
<evidence type="ECO:0008006" key="5">
    <source>
        <dbReference type="Google" id="ProtNLM"/>
    </source>
</evidence>
<dbReference type="RefSeq" id="WP_191594092.1">
    <property type="nucleotide sequence ID" value="NZ_JACYFC010000002.1"/>
</dbReference>
<proteinExistence type="predicted"/>
<dbReference type="EMBL" id="JACYFC010000002">
    <property type="protein sequence ID" value="MBD5770712.1"/>
    <property type="molecule type" value="Genomic_DNA"/>
</dbReference>
<sequence length="199" mass="23639">MKLKILKLSIFLTMFNFLALSATTCAGQEKADPTLSTTLKTDLKVLQSVTSYLEKSSDETEIRICIEKTRELEELQKKRNAMEKTVAKYERAVENHKGNINGANDIIKYFQEDCDEYNESCDTIEDQQIRRFNEINMKMEAEEDLMEYREENFHLMRKERALKRTFDANCERKTYLRTQVVQICKDYYSREFPICRYNI</sequence>
<keyword evidence="4" id="KW-1185">Reference proteome</keyword>
<organism evidence="3 4">
    <name type="scientific">Marinomonas colpomeniae</name>
    <dbReference type="NCBI Taxonomy" id="2774408"/>
    <lineage>
        <taxon>Bacteria</taxon>
        <taxon>Pseudomonadati</taxon>
        <taxon>Pseudomonadota</taxon>
        <taxon>Gammaproteobacteria</taxon>
        <taxon>Oceanospirillales</taxon>
        <taxon>Oceanospirillaceae</taxon>
        <taxon>Marinomonas</taxon>
    </lineage>
</organism>
<gene>
    <name evidence="3" type="ORF">IF202_06580</name>
</gene>
<comment type="caution">
    <text evidence="3">The sequence shown here is derived from an EMBL/GenBank/DDBJ whole genome shotgun (WGS) entry which is preliminary data.</text>
</comment>
<keyword evidence="1" id="KW-0175">Coiled coil</keyword>
<name>A0ABR8NXD3_9GAMM</name>
<evidence type="ECO:0000256" key="2">
    <source>
        <dbReference type="SAM" id="SignalP"/>
    </source>
</evidence>
<feature type="chain" id="PRO_5046855767" description="Lysozyme inhibitor LprI N-terminal domain-containing protein" evidence="2">
    <location>
        <begin position="22"/>
        <end position="199"/>
    </location>
</feature>
<accession>A0ABR8NXD3</accession>